<feature type="compositionally biased region" description="Low complexity" evidence="1">
    <location>
        <begin position="324"/>
        <end position="346"/>
    </location>
</feature>
<dbReference type="Proteomes" id="UP001165121">
    <property type="component" value="Unassembled WGS sequence"/>
</dbReference>
<gene>
    <name evidence="2" type="ORF">Pfra01_000079300</name>
</gene>
<accession>A0A9W6TMG5</accession>
<feature type="compositionally biased region" description="Basic and acidic residues" evidence="1">
    <location>
        <begin position="366"/>
        <end position="376"/>
    </location>
</feature>
<name>A0A9W6TMG5_9STRA</name>
<dbReference type="AlphaFoldDB" id="A0A9W6TMG5"/>
<evidence type="ECO:0000256" key="1">
    <source>
        <dbReference type="SAM" id="MobiDB-lite"/>
    </source>
</evidence>
<keyword evidence="3" id="KW-1185">Reference proteome</keyword>
<organism evidence="2 3">
    <name type="scientific">Phytophthora fragariaefolia</name>
    <dbReference type="NCBI Taxonomy" id="1490495"/>
    <lineage>
        <taxon>Eukaryota</taxon>
        <taxon>Sar</taxon>
        <taxon>Stramenopiles</taxon>
        <taxon>Oomycota</taxon>
        <taxon>Peronosporomycetes</taxon>
        <taxon>Peronosporales</taxon>
        <taxon>Peronosporaceae</taxon>
        <taxon>Phytophthora</taxon>
    </lineage>
</organism>
<evidence type="ECO:0000313" key="3">
    <source>
        <dbReference type="Proteomes" id="UP001165121"/>
    </source>
</evidence>
<dbReference type="EMBL" id="BSXT01000061">
    <property type="protein sequence ID" value="GMF16383.1"/>
    <property type="molecule type" value="Genomic_DNA"/>
</dbReference>
<feature type="compositionally biased region" description="Basic and acidic residues" evidence="1">
    <location>
        <begin position="17"/>
        <end position="30"/>
    </location>
</feature>
<feature type="compositionally biased region" description="Low complexity" evidence="1">
    <location>
        <begin position="596"/>
        <end position="614"/>
    </location>
</feature>
<evidence type="ECO:0000313" key="2">
    <source>
        <dbReference type="EMBL" id="GMF16383.1"/>
    </source>
</evidence>
<feature type="compositionally biased region" description="Polar residues" evidence="1">
    <location>
        <begin position="441"/>
        <end position="451"/>
    </location>
</feature>
<reference evidence="2" key="1">
    <citation type="submission" date="2023-04" db="EMBL/GenBank/DDBJ databases">
        <title>Phytophthora fragariaefolia NBRC 109709.</title>
        <authorList>
            <person name="Ichikawa N."/>
            <person name="Sato H."/>
            <person name="Tonouchi N."/>
        </authorList>
    </citation>
    <scope>NUCLEOTIDE SEQUENCE</scope>
    <source>
        <strain evidence="2">NBRC 109709</strain>
    </source>
</reference>
<feature type="region of interest" description="Disordered" evidence="1">
    <location>
        <begin position="324"/>
        <end position="451"/>
    </location>
</feature>
<proteinExistence type="predicted"/>
<feature type="region of interest" description="Disordered" evidence="1">
    <location>
        <begin position="587"/>
        <end position="672"/>
    </location>
</feature>
<sequence>MLTSLELRAPTKSTSSQEDRPSSEFHEDAARPSGKNFSMAVVASRLTPPGRSNPFAASVNTRPTASTPFLDLDDGAQRLIWETTLTIHRHDQRLEDLSYLLHDYVDAVHFIPHRRPTEPHRDLKSELVERPLPSVFRFVRFSTYFVTSPRCDTKFVRVTSDVHLCGQVIAYAAASRIRLVDDGGLLMEPSSRFVCHVTIRHYAADLRRVVAIPLEDVLIRHISQAEYMMGYYHQLPINMVPSDFNAFWTAVALPHGQPASEAVQGTSNHNIEPTNEHMQKVANRAGVLLRREHSCSFGMSTPTTQAAGTPAASAAADTVVASSATTGSSSASTSSVGTSTVTTSSSPKRHRLLGDDADMEEDEGDKDTLSPKRDESSVGSRRPREDDSDASSSKRSRSGSDRPLADAGPLFSPRSGGVSTPSGVVASRTAPVRDPGMPSPSEIQSRFGSTALPSQDQRRDYYIGLFHELRWYENKKSSRRSRVPEWQALCQSWGAFVENFNKDPADYRERVRLARERYERFSKRPKIDRLYWGAVEAGIPCAVPMGIACEHCHVGAVRVSERDITGYTGVRVPEVLKALRTSLIAQMSSSAGGGRSAPSRTVGDYSSRPSFTPFGGFGGGGLRTPSPFPERPASGRSAAPTYRGSEEILSNEYENDPDPRYGSDDQQFAGRSSKFPPVRLVVGVEAAGRRRGSGRQIPLIVWRMLNASRRPSLPRYGRSWPC</sequence>
<comment type="caution">
    <text evidence="2">The sequence shown here is derived from an EMBL/GenBank/DDBJ whole genome shotgun (WGS) entry which is preliminary data.</text>
</comment>
<protein>
    <submittedName>
        <fullName evidence="2">Unnamed protein product</fullName>
    </submittedName>
</protein>
<feature type="region of interest" description="Disordered" evidence="1">
    <location>
        <begin position="1"/>
        <end position="34"/>
    </location>
</feature>
<feature type="compositionally biased region" description="Acidic residues" evidence="1">
    <location>
        <begin position="355"/>
        <end position="365"/>
    </location>
</feature>